<feature type="chain" id="PRO_5045763377" description="Outer membrane protein beta-barrel domain-containing protein" evidence="1">
    <location>
        <begin position="21"/>
        <end position="165"/>
    </location>
</feature>
<keyword evidence="1" id="KW-0732">Signal</keyword>
<evidence type="ECO:0008006" key="4">
    <source>
        <dbReference type="Google" id="ProtNLM"/>
    </source>
</evidence>
<name>A0ABU1K477_9FLAO</name>
<feature type="signal peptide" evidence="1">
    <location>
        <begin position="1"/>
        <end position="20"/>
    </location>
</feature>
<comment type="caution">
    <text evidence="2">The sequence shown here is derived from an EMBL/GenBank/DDBJ whole genome shotgun (WGS) entry which is preliminary data.</text>
</comment>
<organism evidence="2 3">
    <name type="scientific">Mesonia maritima</name>
    <dbReference type="NCBI Taxonomy" id="1793873"/>
    <lineage>
        <taxon>Bacteria</taxon>
        <taxon>Pseudomonadati</taxon>
        <taxon>Bacteroidota</taxon>
        <taxon>Flavobacteriia</taxon>
        <taxon>Flavobacteriales</taxon>
        <taxon>Flavobacteriaceae</taxon>
        <taxon>Mesonia</taxon>
    </lineage>
</organism>
<dbReference type="InterPro" id="IPR011250">
    <property type="entry name" value="OMP/PagP_B-barrel"/>
</dbReference>
<evidence type="ECO:0000256" key="1">
    <source>
        <dbReference type="SAM" id="SignalP"/>
    </source>
</evidence>
<protein>
    <recommendedName>
        <fullName evidence="4">Outer membrane protein beta-barrel domain-containing protein</fullName>
    </recommendedName>
</protein>
<dbReference type="EMBL" id="JAVDQA010000002">
    <property type="protein sequence ID" value="MDR6300399.1"/>
    <property type="molecule type" value="Genomic_DNA"/>
</dbReference>
<dbReference type="RefSeq" id="WP_309727310.1">
    <property type="nucleotide sequence ID" value="NZ_JAVDQA010000002.1"/>
</dbReference>
<proteinExistence type="predicted"/>
<dbReference type="SUPFAM" id="SSF56925">
    <property type="entry name" value="OMPA-like"/>
    <property type="match status" value="1"/>
</dbReference>
<evidence type="ECO:0000313" key="3">
    <source>
        <dbReference type="Proteomes" id="UP001257659"/>
    </source>
</evidence>
<evidence type="ECO:0000313" key="2">
    <source>
        <dbReference type="EMBL" id="MDR6300399.1"/>
    </source>
</evidence>
<gene>
    <name evidence="2" type="ORF">GGR31_001030</name>
</gene>
<reference evidence="2 3" key="1">
    <citation type="submission" date="2023-07" db="EMBL/GenBank/DDBJ databases">
        <title>Genomic Encyclopedia of Type Strains, Phase IV (KMG-IV): sequencing the most valuable type-strain genomes for metagenomic binning, comparative biology and taxonomic classification.</title>
        <authorList>
            <person name="Goeker M."/>
        </authorList>
    </citation>
    <scope>NUCLEOTIDE SEQUENCE [LARGE SCALE GENOMIC DNA]</scope>
    <source>
        <strain evidence="2 3">DSM 102814</strain>
    </source>
</reference>
<keyword evidence="3" id="KW-1185">Reference proteome</keyword>
<sequence>MKKMLLTAVIAALGIFGANAQEGFKLGAHVGLPMGDAEDITTLNLGVDASYHWNVGEGFDVGLATGYTTFLGDDIDTPLGTVEAENLSYIPVAASARYSFTESIFGGLDLGYALSTDDEVSDSGFYYQPKAGFQTINFDIFAFYKGISVEDATASAIGVGFAYKF</sequence>
<accession>A0ABU1K477</accession>
<dbReference type="Proteomes" id="UP001257659">
    <property type="component" value="Unassembled WGS sequence"/>
</dbReference>